<evidence type="ECO:0000313" key="2">
    <source>
        <dbReference type="Proteomes" id="UP001060085"/>
    </source>
</evidence>
<gene>
    <name evidence="1" type="ORF">M9H77_23482</name>
</gene>
<keyword evidence="2" id="KW-1185">Reference proteome</keyword>
<protein>
    <submittedName>
        <fullName evidence="1">Uncharacterized protein</fullName>
    </submittedName>
</protein>
<reference evidence="2" key="1">
    <citation type="journal article" date="2023" name="Nat. Plants">
        <title>Single-cell RNA sequencing provides a high-resolution roadmap for understanding the multicellular compartmentation of specialized metabolism.</title>
        <authorList>
            <person name="Sun S."/>
            <person name="Shen X."/>
            <person name="Li Y."/>
            <person name="Li Y."/>
            <person name="Wang S."/>
            <person name="Li R."/>
            <person name="Zhang H."/>
            <person name="Shen G."/>
            <person name="Guo B."/>
            <person name="Wei J."/>
            <person name="Xu J."/>
            <person name="St-Pierre B."/>
            <person name="Chen S."/>
            <person name="Sun C."/>
        </authorList>
    </citation>
    <scope>NUCLEOTIDE SEQUENCE [LARGE SCALE GENOMIC DNA]</scope>
</reference>
<dbReference type="EMBL" id="CM044705">
    <property type="protein sequence ID" value="KAI5664159.1"/>
    <property type="molecule type" value="Genomic_DNA"/>
</dbReference>
<sequence>MDAKNDTNGSVYNNQVLVNSLACNVLTGSQNIAPMAGFTNGQYEKLMYLINNTQIVGVSNPGYIMVQPFISQTMVHQPAQTNVTDFTYSFLSHSKKRREEKGKRWMKEKKEKRERRAARAAIGKKEREEKKEEE</sequence>
<dbReference type="Proteomes" id="UP001060085">
    <property type="component" value="Linkage Group LG05"/>
</dbReference>
<comment type="caution">
    <text evidence="1">The sequence shown here is derived from an EMBL/GenBank/DDBJ whole genome shotgun (WGS) entry which is preliminary data.</text>
</comment>
<name>A0ACC0AUE5_CATRO</name>
<accession>A0ACC0AUE5</accession>
<evidence type="ECO:0000313" key="1">
    <source>
        <dbReference type="EMBL" id="KAI5664159.1"/>
    </source>
</evidence>
<proteinExistence type="predicted"/>
<organism evidence="1 2">
    <name type="scientific">Catharanthus roseus</name>
    <name type="common">Madagascar periwinkle</name>
    <name type="synonym">Vinca rosea</name>
    <dbReference type="NCBI Taxonomy" id="4058"/>
    <lineage>
        <taxon>Eukaryota</taxon>
        <taxon>Viridiplantae</taxon>
        <taxon>Streptophyta</taxon>
        <taxon>Embryophyta</taxon>
        <taxon>Tracheophyta</taxon>
        <taxon>Spermatophyta</taxon>
        <taxon>Magnoliopsida</taxon>
        <taxon>eudicotyledons</taxon>
        <taxon>Gunneridae</taxon>
        <taxon>Pentapetalae</taxon>
        <taxon>asterids</taxon>
        <taxon>lamiids</taxon>
        <taxon>Gentianales</taxon>
        <taxon>Apocynaceae</taxon>
        <taxon>Rauvolfioideae</taxon>
        <taxon>Vinceae</taxon>
        <taxon>Catharanthinae</taxon>
        <taxon>Catharanthus</taxon>
    </lineage>
</organism>